<protein>
    <recommendedName>
        <fullName evidence="3">Avr9/Cf-9 rapidly elicited protein</fullName>
    </recommendedName>
</protein>
<dbReference type="EMBL" id="JAWXYG010000002">
    <property type="protein sequence ID" value="KAK4280938.1"/>
    <property type="molecule type" value="Genomic_DNA"/>
</dbReference>
<evidence type="ECO:0000313" key="2">
    <source>
        <dbReference type="Proteomes" id="UP001293593"/>
    </source>
</evidence>
<dbReference type="AlphaFoldDB" id="A0AAE1TDG1"/>
<accession>A0AAE1TDG1</accession>
<gene>
    <name evidence="1" type="ORF">QN277_012490</name>
</gene>
<comment type="caution">
    <text evidence="1">The sequence shown here is derived from an EMBL/GenBank/DDBJ whole genome shotgun (WGS) entry which is preliminary data.</text>
</comment>
<dbReference type="InterPro" id="IPR008480">
    <property type="entry name" value="DUF761_pln"/>
</dbReference>
<evidence type="ECO:0000313" key="1">
    <source>
        <dbReference type="EMBL" id="KAK4280938.1"/>
    </source>
</evidence>
<sequence length="212" mass="23918">METEAKAPVVAKKVWNIVRLALVMLRKGLAKSKIALELHLLLKRGKLAGKAFADTTLTLHHHFAAAFASRSHNDNHYHHSFIPQREYEFSCSNSPAYYPFASAIKRKHKLGRSNKYNDVCTMNAVHKVLEMLNSDNSKFVEASPLVTLPGFGKSPIGKQLRVTDSPFPLKDDGDSQVDLAAEEFIKKFYKDLNLQKSMAALDSPCPKYMWDR</sequence>
<evidence type="ECO:0008006" key="3">
    <source>
        <dbReference type="Google" id="ProtNLM"/>
    </source>
</evidence>
<keyword evidence="2" id="KW-1185">Reference proteome</keyword>
<dbReference type="Pfam" id="PF05553">
    <property type="entry name" value="DUF761"/>
    <property type="match status" value="1"/>
</dbReference>
<organism evidence="1 2">
    <name type="scientific">Acacia crassicarpa</name>
    <name type="common">northern wattle</name>
    <dbReference type="NCBI Taxonomy" id="499986"/>
    <lineage>
        <taxon>Eukaryota</taxon>
        <taxon>Viridiplantae</taxon>
        <taxon>Streptophyta</taxon>
        <taxon>Embryophyta</taxon>
        <taxon>Tracheophyta</taxon>
        <taxon>Spermatophyta</taxon>
        <taxon>Magnoliopsida</taxon>
        <taxon>eudicotyledons</taxon>
        <taxon>Gunneridae</taxon>
        <taxon>Pentapetalae</taxon>
        <taxon>rosids</taxon>
        <taxon>fabids</taxon>
        <taxon>Fabales</taxon>
        <taxon>Fabaceae</taxon>
        <taxon>Caesalpinioideae</taxon>
        <taxon>mimosoid clade</taxon>
        <taxon>Acacieae</taxon>
        <taxon>Acacia</taxon>
    </lineage>
</organism>
<name>A0AAE1TDG1_9FABA</name>
<reference evidence="1" key="1">
    <citation type="submission" date="2023-10" db="EMBL/GenBank/DDBJ databases">
        <title>Chromosome-level genome of the transformable northern wattle, Acacia crassicarpa.</title>
        <authorList>
            <person name="Massaro I."/>
            <person name="Sinha N.R."/>
            <person name="Poethig S."/>
            <person name="Leichty A.R."/>
        </authorList>
    </citation>
    <scope>NUCLEOTIDE SEQUENCE</scope>
    <source>
        <strain evidence="1">Acra3RX</strain>
        <tissue evidence="1">Leaf</tissue>
    </source>
</reference>
<dbReference type="PANTHER" id="PTHR33265">
    <property type="entry name" value="AVR9/CF-9 RAPIDLY ELICITED PROTEIN-RELATED"/>
    <property type="match status" value="1"/>
</dbReference>
<proteinExistence type="predicted"/>
<dbReference type="Proteomes" id="UP001293593">
    <property type="component" value="Unassembled WGS sequence"/>
</dbReference>
<dbReference type="PANTHER" id="PTHR33265:SF26">
    <property type="entry name" value="OS06G0554600 PROTEIN"/>
    <property type="match status" value="1"/>
</dbReference>